<evidence type="ECO:0000313" key="1">
    <source>
        <dbReference type="EMBL" id="EFG04075.2"/>
    </source>
</evidence>
<dbReference type="EMBL" id="CM000914">
    <property type="protein sequence ID" value="EFG04075.2"/>
    <property type="molecule type" value="Genomic_DNA"/>
</dbReference>
<dbReference type="Proteomes" id="UP000002357">
    <property type="component" value="Plasmid pSCL4"/>
</dbReference>
<protein>
    <submittedName>
        <fullName evidence="1">Uncharacterized protein</fullName>
    </submittedName>
</protein>
<keyword evidence="1" id="KW-0614">Plasmid</keyword>
<dbReference type="AlphaFoldDB" id="B5GTK7"/>
<evidence type="ECO:0000313" key="2">
    <source>
        <dbReference type="Proteomes" id="UP000002357"/>
    </source>
</evidence>
<proteinExistence type="predicted"/>
<keyword evidence="2" id="KW-1185">Reference proteome</keyword>
<accession>B5GTK7</accession>
<organism evidence="1 2">
    <name type="scientific">Streptomyces clavuligerus</name>
    <dbReference type="NCBI Taxonomy" id="1901"/>
    <lineage>
        <taxon>Bacteria</taxon>
        <taxon>Bacillati</taxon>
        <taxon>Actinomycetota</taxon>
        <taxon>Actinomycetes</taxon>
        <taxon>Kitasatosporales</taxon>
        <taxon>Streptomycetaceae</taxon>
        <taxon>Streptomyces</taxon>
    </lineage>
</organism>
<sequence>MPHHLAPGAYGPLVGSVTIAAGRHGSVRTRPTVLSAPGRGWTAVRGPDLATLIGVLNRRRC</sequence>
<geneLocation type="plasmid" evidence="1 2">
    <name>pSCL4</name>
</geneLocation>
<reference evidence="1 2" key="1">
    <citation type="journal article" date="2010" name="Genome Biol. Evol.">
        <title>The sequence of a 1.8-mb bacterial linear plasmid reveals a rich evolutionary reservoir of secondary metabolic pathways.</title>
        <authorList>
            <person name="Medema M.H."/>
            <person name="Trefzer A."/>
            <person name="Kovalchuk A."/>
            <person name="van den Berg M."/>
            <person name="Mueller U."/>
            <person name="Heijne W."/>
            <person name="Wu L."/>
            <person name="Alam M.T."/>
            <person name="Ronning C.M."/>
            <person name="Nierman W.C."/>
            <person name="Bovenberg R.A.L."/>
            <person name="Breitling R."/>
            <person name="Takano E."/>
        </authorList>
    </citation>
    <scope>NUCLEOTIDE SEQUENCE [LARGE SCALE GENOMIC DNA]</scope>
    <source>
        <strain evidence="2">ATCC 27064 / DSM 738 / JCM 4710 / NBRC 13307 / NCIMB 12785 / NRRL 3585 / VKM Ac-602</strain>
        <plasmid evidence="1">pSCL4</plasmid>
    </source>
</reference>
<gene>
    <name evidence="1" type="ORF">SCLAV_p0588</name>
</gene>
<name>B5GTK7_STRCL</name>